<dbReference type="Proteomes" id="UP001589568">
    <property type="component" value="Unassembled WGS sequence"/>
</dbReference>
<name>A0ABV5NWS1_9ACTN</name>
<evidence type="ECO:0000313" key="1">
    <source>
        <dbReference type="EMBL" id="MFB9474760.1"/>
    </source>
</evidence>
<comment type="caution">
    <text evidence="1">The sequence shown here is derived from an EMBL/GenBank/DDBJ whole genome shotgun (WGS) entry which is preliminary data.</text>
</comment>
<gene>
    <name evidence="1" type="ORF">ACFFR3_35150</name>
</gene>
<evidence type="ECO:0008006" key="3">
    <source>
        <dbReference type="Google" id="ProtNLM"/>
    </source>
</evidence>
<protein>
    <recommendedName>
        <fullName evidence="3">Thymidylate synthase</fullName>
    </recommendedName>
</protein>
<dbReference type="EMBL" id="JBHMCF010000040">
    <property type="protein sequence ID" value="MFB9474760.1"/>
    <property type="molecule type" value="Genomic_DNA"/>
</dbReference>
<keyword evidence="2" id="KW-1185">Reference proteome</keyword>
<dbReference type="Gene3D" id="3.30.572.10">
    <property type="entry name" value="Thymidylate synthase/dCMP hydroxymethylase domain"/>
    <property type="match status" value="1"/>
</dbReference>
<dbReference type="RefSeq" id="WP_345394072.1">
    <property type="nucleotide sequence ID" value="NZ_BAAAXS010000001.1"/>
</dbReference>
<reference evidence="1 2" key="1">
    <citation type="submission" date="2024-09" db="EMBL/GenBank/DDBJ databases">
        <authorList>
            <person name="Sun Q."/>
            <person name="Mori K."/>
        </authorList>
    </citation>
    <scope>NUCLEOTIDE SEQUENCE [LARGE SCALE GENOMIC DNA]</scope>
    <source>
        <strain evidence="1 2">JCM 3324</strain>
    </source>
</reference>
<evidence type="ECO:0000313" key="2">
    <source>
        <dbReference type="Proteomes" id="UP001589568"/>
    </source>
</evidence>
<organism evidence="1 2">
    <name type="scientific">Nonomuraea salmonea</name>
    <dbReference type="NCBI Taxonomy" id="46181"/>
    <lineage>
        <taxon>Bacteria</taxon>
        <taxon>Bacillati</taxon>
        <taxon>Actinomycetota</taxon>
        <taxon>Actinomycetes</taxon>
        <taxon>Streptosporangiales</taxon>
        <taxon>Streptosporangiaceae</taxon>
        <taxon>Nonomuraea</taxon>
    </lineage>
</organism>
<dbReference type="SUPFAM" id="SSF55831">
    <property type="entry name" value="Thymidylate synthase/dCMP hydroxymethylase"/>
    <property type="match status" value="1"/>
</dbReference>
<dbReference type="InterPro" id="IPR036926">
    <property type="entry name" value="Thymidate_synth/dCMP_Mease_sf"/>
</dbReference>
<proteinExistence type="predicted"/>
<accession>A0ABV5NWS1</accession>
<sequence>MHTFTIAEKNTSLAWAAACQALDVATNQRRDGFHTVVRIADAAAEDPQVRAHFDQVREEYGYDPIETVANTIFPARLAATCSSSAELTRRYRDMYPRLKRLDGKNKGGTYFGRIVAYPGERGQVDQLTTIVTRIRVQAALPGPMSAAYEMDIAHPDDLQSEAQTWSTPVHVAGTDNSYRGFPCLSHCSFQLERGQTLHAVAHYRSHYMVDRAYGNYLGLGRLLAYLAQQAQVRPGSLTVIAGHAQIERHLTVIRPVIQHQMQIPV</sequence>